<sequence>MQNFQNILFVSKGNVERTEALKQALWLANSTQVPIKILILCPEFSGAMSEYKEKFEQSIRDQFQSFITKICDELKIDNKQGQINIDIEYGSTPVIRIIRHVLRNQHDLVIKDVEAVEKGFKSIDMELLRKCPCAVWLCRPNVRANLQKGIHLAVAIDAESEEQSAHDLSLRLLKLSHSLADTYGEELNVVSCWDYELEDYLRHNLWVNMPEEKLQNLITEVQTKNHHALDSLIKESKISGKINIGHFKGLPDQVIPNYVLEKNIDLLIMGTVSRTGIQGFLIGNTAENVVQKINCSLLALKPNGFVSSVKAY</sequence>
<gene>
    <name evidence="6" type="primary">uspE</name>
    <name evidence="7" type="ORF">CC99x_003230</name>
    <name evidence="6" type="ORF">CC99x_01395</name>
</gene>
<evidence type="ECO:0000313" key="6">
    <source>
        <dbReference type="EMBL" id="KRG18510.1"/>
    </source>
</evidence>
<evidence type="ECO:0000259" key="5">
    <source>
        <dbReference type="Pfam" id="PF00582"/>
    </source>
</evidence>
<keyword evidence="3" id="KW-0963">Cytoplasm</keyword>
<dbReference type="EMBL" id="LKHV01000006">
    <property type="protein sequence ID" value="KRG18510.1"/>
    <property type="molecule type" value="Genomic_DNA"/>
</dbReference>
<reference evidence="6" key="1">
    <citation type="submission" date="2015-09" db="EMBL/GenBank/DDBJ databases">
        <title>Draft Genome Sequences of Two Novel Amoeba-resistant Intranuclear Bacteria, Candidatus Berkiella cookevillensis and Candidatus Berkiella aquae.</title>
        <authorList>
            <person name="Mehari Y.T."/>
            <person name="Arivett B.A."/>
            <person name="Farone A.L."/>
            <person name="Gunderson J.H."/>
            <person name="Farone M.B."/>
        </authorList>
    </citation>
    <scope>NUCLEOTIDE SEQUENCE [LARGE SCALE GENOMIC DNA]</scope>
    <source>
        <strain evidence="6">CC99</strain>
    </source>
</reference>
<comment type="function">
    <text evidence="4">Required for resistance to DNA-damaging agents.</text>
</comment>
<dbReference type="Proteomes" id="UP000051494">
    <property type="component" value="Unassembled WGS sequence"/>
</dbReference>
<dbReference type="GO" id="GO:0005737">
    <property type="term" value="C:cytoplasm"/>
    <property type="evidence" value="ECO:0007669"/>
    <property type="project" value="UniProtKB-SubCell"/>
</dbReference>
<evidence type="ECO:0000256" key="2">
    <source>
        <dbReference type="ARBA" id="ARBA00008791"/>
    </source>
</evidence>
<organism evidence="6">
    <name type="scientific">Candidatus Berkiella cookevillensis</name>
    <dbReference type="NCBI Taxonomy" id="437022"/>
    <lineage>
        <taxon>Bacteria</taxon>
        <taxon>Pseudomonadati</taxon>
        <taxon>Pseudomonadota</taxon>
        <taxon>Gammaproteobacteria</taxon>
        <taxon>Candidatus Berkiellales</taxon>
        <taxon>Candidatus Berkiellaceae</taxon>
        <taxon>Candidatus Berkiella</taxon>
    </lineage>
</organism>
<dbReference type="RefSeq" id="WP_057624497.1">
    <property type="nucleotide sequence ID" value="NZ_LKHV02000001.1"/>
</dbReference>
<dbReference type="Pfam" id="PF00582">
    <property type="entry name" value="Usp"/>
    <property type="match status" value="1"/>
</dbReference>
<dbReference type="AlphaFoldDB" id="A0A0Q9YP29"/>
<proteinExistence type="inferred from homology"/>
<evidence type="ECO:0000256" key="3">
    <source>
        <dbReference type="ARBA" id="ARBA00022490"/>
    </source>
</evidence>
<accession>A0A0Q9YP29</accession>
<evidence type="ECO:0000256" key="4">
    <source>
        <dbReference type="ARBA" id="ARBA00037131"/>
    </source>
</evidence>
<comment type="similarity">
    <text evidence="2">Belongs to the universal stress protein A family.</text>
</comment>
<dbReference type="EMBL" id="LKHV02000001">
    <property type="protein sequence ID" value="MCS5707911.1"/>
    <property type="molecule type" value="Genomic_DNA"/>
</dbReference>
<reference evidence="7" key="3">
    <citation type="submission" date="2021-06" db="EMBL/GenBank/DDBJ databases">
        <title>Genomic Description and Analysis of Intracellular Bacteria, Candidatus Berkiella cookevillensis and Candidatus Berkiella aquae.</title>
        <authorList>
            <person name="Kidane D.T."/>
            <person name="Mehari Y.T."/>
            <person name="Rice F.C."/>
            <person name="Arivett B.A."/>
            <person name="Farone A.L."/>
            <person name="Berk S.G."/>
            <person name="Farone M.B."/>
        </authorList>
    </citation>
    <scope>NUCLEOTIDE SEQUENCE</scope>
    <source>
        <strain evidence="7">CC99</strain>
    </source>
</reference>
<dbReference type="InterPro" id="IPR006016">
    <property type="entry name" value="UspA"/>
</dbReference>
<dbReference type="SUPFAM" id="SSF52402">
    <property type="entry name" value="Adenine nucleotide alpha hydrolases-like"/>
    <property type="match status" value="2"/>
</dbReference>
<evidence type="ECO:0000313" key="8">
    <source>
        <dbReference type="Proteomes" id="UP000051494"/>
    </source>
</evidence>
<dbReference type="STRING" id="437022.CC99x_01395"/>
<evidence type="ECO:0000313" key="7">
    <source>
        <dbReference type="EMBL" id="MCS5707911.1"/>
    </source>
</evidence>
<dbReference type="OrthoDB" id="239260at2"/>
<comment type="subcellular location">
    <subcellularLocation>
        <location evidence="1">Cytoplasm</location>
    </subcellularLocation>
</comment>
<dbReference type="PANTHER" id="PTHR47892:SF1">
    <property type="entry name" value="UNIVERSAL STRESS PROTEIN E"/>
    <property type="match status" value="1"/>
</dbReference>
<evidence type="ECO:0000256" key="1">
    <source>
        <dbReference type="ARBA" id="ARBA00004496"/>
    </source>
</evidence>
<keyword evidence="8" id="KW-1185">Reference proteome</keyword>
<dbReference type="PANTHER" id="PTHR47892">
    <property type="entry name" value="UNIVERSAL STRESS PROTEIN E"/>
    <property type="match status" value="1"/>
</dbReference>
<feature type="domain" description="UspA" evidence="5">
    <location>
        <begin position="153"/>
        <end position="300"/>
    </location>
</feature>
<reference evidence="7" key="2">
    <citation type="journal article" date="2016" name="Genome Announc.">
        <title>Draft Genome Sequences of Two Novel Amoeba-Resistant Intranuclear Bacteria, 'Candidatus Berkiella cookevillensis' and 'Candidatus Berkiella aquae'.</title>
        <authorList>
            <person name="Mehari Y.T."/>
            <person name="Arivett B.A."/>
            <person name="Farone A.L."/>
            <person name="Gunderson J.H."/>
            <person name="Farone M.B."/>
        </authorList>
    </citation>
    <scope>NUCLEOTIDE SEQUENCE</scope>
    <source>
        <strain evidence="7">CC99</strain>
    </source>
</reference>
<name>A0A0Q9YP29_9GAMM</name>
<dbReference type="PRINTS" id="PR01438">
    <property type="entry name" value="UNVRSLSTRESS"/>
</dbReference>
<dbReference type="InterPro" id="IPR006015">
    <property type="entry name" value="Universal_stress_UspA"/>
</dbReference>
<dbReference type="PATRIC" id="fig|1590042.3.peg.1420"/>
<comment type="caution">
    <text evidence="6">The sequence shown here is derived from an EMBL/GenBank/DDBJ whole genome shotgun (WGS) entry which is preliminary data.</text>
</comment>
<protein>
    <submittedName>
        <fullName evidence="6 7">Universal stress protein</fullName>
    </submittedName>
</protein>
<dbReference type="Gene3D" id="3.40.50.12370">
    <property type="match status" value="1"/>
</dbReference>